<dbReference type="VEuPathDB" id="TrichDB:TRFO_01787"/>
<dbReference type="AlphaFoldDB" id="A0A1J4JPX6"/>
<evidence type="ECO:0000313" key="2">
    <source>
        <dbReference type="Proteomes" id="UP000179807"/>
    </source>
</evidence>
<reference evidence="1" key="1">
    <citation type="submission" date="2016-10" db="EMBL/GenBank/DDBJ databases">
        <authorList>
            <person name="Benchimol M."/>
            <person name="Almeida L.G."/>
            <person name="Vasconcelos A.T."/>
            <person name="Perreira-Neves A."/>
            <person name="Rosa I.A."/>
            <person name="Tasca T."/>
            <person name="Bogo M.R."/>
            <person name="de Souza W."/>
        </authorList>
    </citation>
    <scope>NUCLEOTIDE SEQUENCE [LARGE SCALE GENOMIC DNA]</scope>
    <source>
        <strain evidence="1">K</strain>
    </source>
</reference>
<gene>
    <name evidence="1" type="ORF">TRFO_01787</name>
</gene>
<sequence>MDSQKGKRNYVKRKRSLDECAKTIMQTLQTINIRSRSPVDLNELKILALNHAKAIEAACWSRRAKLSNQVFTQIVRAKTMELCKQLLLKSSPPLPSTVSTSINSIGINNSSKIGNGSKKFDDERGFNSSTNDDSINHVGTIAANQSLNNGCILMNSLPPGNIIKSVSNMPNIGANYENIAVAPAAPINSYIVDDHQVPVFKANSSSYTNVNRPIASQANNIATAAPLKVSAVYGNNLIPGQNNAALIQQPPLAVVNQPQLENDRQRIVLPPIVNLLTI</sequence>
<protein>
    <submittedName>
        <fullName evidence="1">Uncharacterized protein</fullName>
    </submittedName>
</protein>
<keyword evidence="2" id="KW-1185">Reference proteome</keyword>
<accession>A0A1J4JPX6</accession>
<dbReference type="Proteomes" id="UP000179807">
    <property type="component" value="Unassembled WGS sequence"/>
</dbReference>
<proteinExistence type="predicted"/>
<name>A0A1J4JPX6_9EUKA</name>
<organism evidence="1 2">
    <name type="scientific">Tritrichomonas foetus</name>
    <dbReference type="NCBI Taxonomy" id="1144522"/>
    <lineage>
        <taxon>Eukaryota</taxon>
        <taxon>Metamonada</taxon>
        <taxon>Parabasalia</taxon>
        <taxon>Tritrichomonadida</taxon>
        <taxon>Tritrichomonadidae</taxon>
        <taxon>Tritrichomonas</taxon>
    </lineage>
</organism>
<dbReference type="EMBL" id="MLAK01000926">
    <property type="protein sequence ID" value="OHT01161.1"/>
    <property type="molecule type" value="Genomic_DNA"/>
</dbReference>
<comment type="caution">
    <text evidence="1">The sequence shown here is derived from an EMBL/GenBank/DDBJ whole genome shotgun (WGS) entry which is preliminary data.</text>
</comment>
<dbReference type="GeneID" id="94825010"/>
<dbReference type="RefSeq" id="XP_068354297.1">
    <property type="nucleotide sequence ID" value="XM_068490306.1"/>
</dbReference>
<evidence type="ECO:0000313" key="1">
    <source>
        <dbReference type="EMBL" id="OHT01161.1"/>
    </source>
</evidence>